<dbReference type="PROSITE" id="PS51257">
    <property type="entry name" value="PROKAR_LIPOPROTEIN"/>
    <property type="match status" value="1"/>
</dbReference>
<sequence length="153" mass="16280">MRWISLALALLVAAATTGCAVSQPGLAVPPPLRIDEVVAMSLRGESDAAIIAQIQQRGAAFVVGAEDFAQQRAAGVSDGVLRYIQGRSDGDQALKARILSGRYQVPAYYGSSYLGYSYLGYHAGQHYYGGSLRGYPRGYAHMHHGAHHGGGHH</sequence>
<name>A0ABV8DHN3_9BURK</name>
<dbReference type="EMBL" id="JBHSAJ010000159">
    <property type="protein sequence ID" value="MFC3937999.1"/>
    <property type="molecule type" value="Genomic_DNA"/>
</dbReference>
<evidence type="ECO:0000313" key="2">
    <source>
        <dbReference type="EMBL" id="MFC3937999.1"/>
    </source>
</evidence>
<feature type="signal peptide" evidence="1">
    <location>
        <begin position="1"/>
        <end position="20"/>
    </location>
</feature>
<gene>
    <name evidence="2" type="ORF">ACFOW3_25610</name>
</gene>
<evidence type="ECO:0008006" key="4">
    <source>
        <dbReference type="Google" id="ProtNLM"/>
    </source>
</evidence>
<dbReference type="Proteomes" id="UP001595693">
    <property type="component" value="Unassembled WGS sequence"/>
</dbReference>
<dbReference type="RefSeq" id="WP_055400842.1">
    <property type="nucleotide sequence ID" value="NZ_JAMXAX010000150.1"/>
</dbReference>
<keyword evidence="3" id="KW-1185">Reference proteome</keyword>
<comment type="caution">
    <text evidence="2">The sequence shown here is derived from an EMBL/GenBank/DDBJ whole genome shotgun (WGS) entry which is preliminary data.</text>
</comment>
<evidence type="ECO:0000256" key="1">
    <source>
        <dbReference type="SAM" id="SignalP"/>
    </source>
</evidence>
<organism evidence="2 3">
    <name type="scientific">Acidovorax facilis</name>
    <dbReference type="NCBI Taxonomy" id="12917"/>
    <lineage>
        <taxon>Bacteria</taxon>
        <taxon>Pseudomonadati</taxon>
        <taxon>Pseudomonadota</taxon>
        <taxon>Betaproteobacteria</taxon>
        <taxon>Burkholderiales</taxon>
        <taxon>Comamonadaceae</taxon>
        <taxon>Acidovorax</taxon>
    </lineage>
</organism>
<reference evidence="3" key="1">
    <citation type="journal article" date="2019" name="Int. J. Syst. Evol. Microbiol.">
        <title>The Global Catalogue of Microorganisms (GCM) 10K type strain sequencing project: providing services to taxonomists for standard genome sequencing and annotation.</title>
        <authorList>
            <consortium name="The Broad Institute Genomics Platform"/>
            <consortium name="The Broad Institute Genome Sequencing Center for Infectious Disease"/>
            <person name="Wu L."/>
            <person name="Ma J."/>
        </authorList>
    </citation>
    <scope>NUCLEOTIDE SEQUENCE [LARGE SCALE GENOMIC DNA]</scope>
    <source>
        <strain evidence="3">CCUG 2113</strain>
    </source>
</reference>
<accession>A0ABV8DHN3</accession>
<proteinExistence type="predicted"/>
<evidence type="ECO:0000313" key="3">
    <source>
        <dbReference type="Proteomes" id="UP001595693"/>
    </source>
</evidence>
<protein>
    <recommendedName>
        <fullName evidence="4">Lipoprotein</fullName>
    </recommendedName>
</protein>
<keyword evidence="1" id="KW-0732">Signal</keyword>
<feature type="chain" id="PRO_5047460315" description="Lipoprotein" evidence="1">
    <location>
        <begin position="21"/>
        <end position="153"/>
    </location>
</feature>